<organism evidence="8 9">
    <name type="scientific">Pterulicium gracile</name>
    <dbReference type="NCBI Taxonomy" id="1884261"/>
    <lineage>
        <taxon>Eukaryota</taxon>
        <taxon>Fungi</taxon>
        <taxon>Dikarya</taxon>
        <taxon>Basidiomycota</taxon>
        <taxon>Agaricomycotina</taxon>
        <taxon>Agaricomycetes</taxon>
        <taxon>Agaricomycetidae</taxon>
        <taxon>Agaricales</taxon>
        <taxon>Pleurotineae</taxon>
        <taxon>Pterulaceae</taxon>
        <taxon>Pterulicium</taxon>
    </lineage>
</organism>
<comment type="subcellular location">
    <subcellularLocation>
        <location evidence="1">Membrane</location>
        <topology evidence="1">Multi-pass membrane protein</topology>
    </subcellularLocation>
</comment>
<comment type="similarity">
    <text evidence="2">Belongs to the TMEM170 family.</text>
</comment>
<feature type="compositionally biased region" description="Acidic residues" evidence="6">
    <location>
        <begin position="86"/>
        <end position="96"/>
    </location>
</feature>
<dbReference type="Proteomes" id="UP000305067">
    <property type="component" value="Unassembled WGS sequence"/>
</dbReference>
<keyword evidence="4 7" id="KW-1133">Transmembrane helix</keyword>
<sequence>MSDTPEWPSLYQPGKEILNIEGREPEQPGASYLHNVGDVFRFTFFWNVIFHTPIFAICGLYAFLNITFSPSRSRAVSRLEKDDDFSQVDVGDDGQEGESYPLTQRLHDDDELTRQHTARSATIKSRSSKRKRNETRSRLTFSLLALLVFLTFGLAGTTIASVLVSLLMSGMFKAGGYSMSTWIPFLGAVISVLVSVLSIWPTVVDLI</sequence>
<keyword evidence="5 7" id="KW-0472">Membrane</keyword>
<evidence type="ECO:0000256" key="1">
    <source>
        <dbReference type="ARBA" id="ARBA00004141"/>
    </source>
</evidence>
<feature type="transmembrane region" description="Helical" evidence="7">
    <location>
        <begin position="44"/>
        <end position="64"/>
    </location>
</feature>
<name>A0A5C3Q9V8_9AGAR</name>
<dbReference type="PANTHER" id="PTHR22779">
    <property type="entry name" value="SD17342P"/>
    <property type="match status" value="1"/>
</dbReference>
<dbReference type="AlphaFoldDB" id="A0A5C3Q9V8"/>
<evidence type="ECO:0000256" key="4">
    <source>
        <dbReference type="ARBA" id="ARBA00022989"/>
    </source>
</evidence>
<accession>A0A5C3Q9V8</accession>
<reference evidence="8 9" key="1">
    <citation type="journal article" date="2019" name="Nat. Ecol. Evol.">
        <title>Megaphylogeny resolves global patterns of mushroom evolution.</title>
        <authorList>
            <person name="Varga T."/>
            <person name="Krizsan K."/>
            <person name="Foldi C."/>
            <person name="Dima B."/>
            <person name="Sanchez-Garcia M."/>
            <person name="Sanchez-Ramirez S."/>
            <person name="Szollosi G.J."/>
            <person name="Szarkandi J.G."/>
            <person name="Papp V."/>
            <person name="Albert L."/>
            <person name="Andreopoulos W."/>
            <person name="Angelini C."/>
            <person name="Antonin V."/>
            <person name="Barry K.W."/>
            <person name="Bougher N.L."/>
            <person name="Buchanan P."/>
            <person name="Buyck B."/>
            <person name="Bense V."/>
            <person name="Catcheside P."/>
            <person name="Chovatia M."/>
            <person name="Cooper J."/>
            <person name="Damon W."/>
            <person name="Desjardin D."/>
            <person name="Finy P."/>
            <person name="Geml J."/>
            <person name="Haridas S."/>
            <person name="Hughes K."/>
            <person name="Justo A."/>
            <person name="Karasinski D."/>
            <person name="Kautmanova I."/>
            <person name="Kiss B."/>
            <person name="Kocsube S."/>
            <person name="Kotiranta H."/>
            <person name="LaButti K.M."/>
            <person name="Lechner B.E."/>
            <person name="Liimatainen K."/>
            <person name="Lipzen A."/>
            <person name="Lukacs Z."/>
            <person name="Mihaltcheva S."/>
            <person name="Morgado L.N."/>
            <person name="Niskanen T."/>
            <person name="Noordeloos M.E."/>
            <person name="Ohm R.A."/>
            <person name="Ortiz-Santana B."/>
            <person name="Ovrebo C."/>
            <person name="Racz N."/>
            <person name="Riley R."/>
            <person name="Savchenko A."/>
            <person name="Shiryaev A."/>
            <person name="Soop K."/>
            <person name="Spirin V."/>
            <person name="Szebenyi C."/>
            <person name="Tomsovsky M."/>
            <person name="Tulloss R.E."/>
            <person name="Uehling J."/>
            <person name="Grigoriev I.V."/>
            <person name="Vagvolgyi C."/>
            <person name="Papp T."/>
            <person name="Martin F.M."/>
            <person name="Miettinen O."/>
            <person name="Hibbett D.S."/>
            <person name="Nagy L.G."/>
        </authorList>
    </citation>
    <scope>NUCLEOTIDE SEQUENCE [LARGE SCALE GENOMIC DNA]</scope>
    <source>
        <strain evidence="8 9">CBS 309.79</strain>
    </source>
</reference>
<evidence type="ECO:0000256" key="6">
    <source>
        <dbReference type="SAM" id="MobiDB-lite"/>
    </source>
</evidence>
<dbReference type="InterPro" id="IPR019334">
    <property type="entry name" value="TMEM170A/B/YPR153W-like"/>
</dbReference>
<dbReference type="GO" id="GO:0016020">
    <property type="term" value="C:membrane"/>
    <property type="evidence" value="ECO:0007669"/>
    <property type="project" value="UniProtKB-SubCell"/>
</dbReference>
<dbReference type="EMBL" id="ML178844">
    <property type="protein sequence ID" value="TFK97849.1"/>
    <property type="molecule type" value="Genomic_DNA"/>
</dbReference>
<evidence type="ECO:0000313" key="8">
    <source>
        <dbReference type="EMBL" id="TFK97849.1"/>
    </source>
</evidence>
<evidence type="ECO:0000256" key="5">
    <source>
        <dbReference type="ARBA" id="ARBA00023136"/>
    </source>
</evidence>
<feature type="transmembrane region" description="Helical" evidence="7">
    <location>
        <begin position="139"/>
        <end position="162"/>
    </location>
</feature>
<proteinExistence type="inferred from homology"/>
<feature type="transmembrane region" description="Helical" evidence="7">
    <location>
        <begin position="182"/>
        <end position="204"/>
    </location>
</feature>
<dbReference type="STRING" id="1884261.A0A5C3Q9V8"/>
<dbReference type="PANTHER" id="PTHR22779:SF6">
    <property type="entry name" value="SD17342P"/>
    <property type="match status" value="1"/>
</dbReference>
<keyword evidence="3 7" id="KW-0812">Transmembrane</keyword>
<evidence type="ECO:0000256" key="2">
    <source>
        <dbReference type="ARBA" id="ARBA00006325"/>
    </source>
</evidence>
<evidence type="ECO:0000256" key="3">
    <source>
        <dbReference type="ARBA" id="ARBA00022692"/>
    </source>
</evidence>
<dbReference type="OrthoDB" id="2131401at2759"/>
<gene>
    <name evidence="8" type="ORF">BDV98DRAFT_573894</name>
</gene>
<protein>
    <submittedName>
        <fullName evidence="8">Uncharacterized protein</fullName>
    </submittedName>
</protein>
<evidence type="ECO:0000256" key="7">
    <source>
        <dbReference type="SAM" id="Phobius"/>
    </source>
</evidence>
<feature type="region of interest" description="Disordered" evidence="6">
    <location>
        <begin position="86"/>
        <end position="106"/>
    </location>
</feature>
<evidence type="ECO:0000313" key="9">
    <source>
        <dbReference type="Proteomes" id="UP000305067"/>
    </source>
</evidence>
<keyword evidence="9" id="KW-1185">Reference proteome</keyword>